<evidence type="ECO:0000256" key="2">
    <source>
        <dbReference type="ARBA" id="ARBA00023002"/>
    </source>
</evidence>
<gene>
    <name evidence="4" type="ORF">ACFOEB_06660</name>
</gene>
<keyword evidence="2" id="KW-0560">Oxidoreductase</keyword>
<dbReference type="PRINTS" id="PR00080">
    <property type="entry name" value="SDRFAMILY"/>
</dbReference>
<proteinExistence type="inferred from homology"/>
<keyword evidence="5" id="KW-1185">Reference proteome</keyword>
<dbReference type="Proteomes" id="UP001595548">
    <property type="component" value="Unassembled WGS sequence"/>
</dbReference>
<dbReference type="InterPro" id="IPR036291">
    <property type="entry name" value="NAD(P)-bd_dom_sf"/>
</dbReference>
<dbReference type="InterPro" id="IPR020904">
    <property type="entry name" value="Sc_DH/Rdtase_CS"/>
</dbReference>
<evidence type="ECO:0000313" key="4">
    <source>
        <dbReference type="EMBL" id="MFC3154881.1"/>
    </source>
</evidence>
<comment type="similarity">
    <text evidence="1 3">Belongs to the short-chain dehydrogenases/reductases (SDR) family.</text>
</comment>
<dbReference type="NCBIfam" id="NF004649">
    <property type="entry name" value="PRK05993.1"/>
    <property type="match status" value="1"/>
</dbReference>
<dbReference type="PRINTS" id="PR00081">
    <property type="entry name" value="GDHRDH"/>
</dbReference>
<evidence type="ECO:0000256" key="1">
    <source>
        <dbReference type="ARBA" id="ARBA00006484"/>
    </source>
</evidence>
<dbReference type="PROSITE" id="PS00061">
    <property type="entry name" value="ADH_SHORT"/>
    <property type="match status" value="1"/>
</dbReference>
<evidence type="ECO:0000313" key="5">
    <source>
        <dbReference type="Proteomes" id="UP001595548"/>
    </source>
</evidence>
<dbReference type="InterPro" id="IPR002347">
    <property type="entry name" value="SDR_fam"/>
</dbReference>
<evidence type="ECO:0000256" key="3">
    <source>
        <dbReference type="RuleBase" id="RU000363"/>
    </source>
</evidence>
<dbReference type="Gene3D" id="3.40.50.720">
    <property type="entry name" value="NAD(P)-binding Rossmann-like Domain"/>
    <property type="match status" value="1"/>
</dbReference>
<protein>
    <submittedName>
        <fullName evidence="4">SDR family oxidoreductase</fullName>
    </submittedName>
</protein>
<accession>A0ABV7HQN8</accession>
<dbReference type="CDD" id="cd05374">
    <property type="entry name" value="17beta-HSD-like_SDR_c"/>
    <property type="match status" value="1"/>
</dbReference>
<dbReference type="PANTHER" id="PTHR44169">
    <property type="entry name" value="NADPH-DEPENDENT 1-ACYLDIHYDROXYACETONE PHOSPHATE REDUCTASE"/>
    <property type="match status" value="1"/>
</dbReference>
<name>A0ABV7HQN8_9GAMM</name>
<reference evidence="5" key="1">
    <citation type="journal article" date="2019" name="Int. J. Syst. Evol. Microbiol.">
        <title>The Global Catalogue of Microorganisms (GCM) 10K type strain sequencing project: providing services to taxonomists for standard genome sequencing and annotation.</title>
        <authorList>
            <consortium name="The Broad Institute Genomics Platform"/>
            <consortium name="The Broad Institute Genome Sequencing Center for Infectious Disease"/>
            <person name="Wu L."/>
            <person name="Ma J."/>
        </authorList>
    </citation>
    <scope>NUCLEOTIDE SEQUENCE [LARGE SCALE GENOMIC DNA]</scope>
    <source>
        <strain evidence="5">KCTC 52141</strain>
    </source>
</reference>
<comment type="caution">
    <text evidence="4">The sequence shown here is derived from an EMBL/GenBank/DDBJ whole genome shotgun (WGS) entry which is preliminary data.</text>
</comment>
<dbReference type="EMBL" id="JBHRTL010000006">
    <property type="protein sequence ID" value="MFC3154881.1"/>
    <property type="molecule type" value="Genomic_DNA"/>
</dbReference>
<dbReference type="SUPFAM" id="SSF51735">
    <property type="entry name" value="NAD(P)-binding Rossmann-fold domains"/>
    <property type="match status" value="1"/>
</dbReference>
<dbReference type="RefSeq" id="WP_382415338.1">
    <property type="nucleotide sequence ID" value="NZ_AP031500.1"/>
</dbReference>
<dbReference type="PANTHER" id="PTHR44169:SF6">
    <property type="entry name" value="NADPH-DEPENDENT 1-ACYLDIHYDROXYACETONE PHOSPHATE REDUCTASE"/>
    <property type="match status" value="1"/>
</dbReference>
<organism evidence="4 5">
    <name type="scientific">Gilvimarinus japonicus</name>
    <dbReference type="NCBI Taxonomy" id="1796469"/>
    <lineage>
        <taxon>Bacteria</taxon>
        <taxon>Pseudomonadati</taxon>
        <taxon>Pseudomonadota</taxon>
        <taxon>Gammaproteobacteria</taxon>
        <taxon>Cellvibrionales</taxon>
        <taxon>Cellvibrionaceae</taxon>
        <taxon>Gilvimarinus</taxon>
    </lineage>
</organism>
<dbReference type="Pfam" id="PF00106">
    <property type="entry name" value="adh_short"/>
    <property type="match status" value="1"/>
</dbReference>
<sequence>MRKEPSILITGCSSGIGYYCAKALQQDGWYVIASCRKQADVLKLQAEGLTCVQLDVSSTESITAGLSKTLELTGGTLDALFNNGAYGQPGAVEDLTRDTLRQQFETNFFGWCELTNAVLKIMHKQQSGRIIHNSSVLGFAAMPFRGAYNASKFALEGITDTLRLELADTNINICLIEPGPISSEFRANALRALDANVDINSSRFGFQYASAIARLSKPGPASRFTLGPDAVYKKLQHALTAKTPKARYYVTFPTHLMGTLKRFLSTRAMDRILGRIKS</sequence>